<dbReference type="AlphaFoldDB" id="A0A5P2CYT7"/>
<sequence>MICPNCSTQLKRRQRTGQKCSHCHRRFALDPKLHGRGMHDLRIRRCVDSLTDGGRLTVTITQLWYRSRTSTHTWRAREAHGVRHWIRRLVTLPVCAGLLVCWALTHGLLAFLSAAAAVAVLIAAPQCFPYYPARPAGSSVSPSEWHFRRLMTGQWQPAYGGLPPGVVDDAGTAAPGNAAPKPRRPRAVILCTDHAVAVFLAANEIPGRLQAVLVEADPGAAHDALVDLPGRLPVVVLHDASALGALLAPLLRIAHPDRAVVDAGLPVAAVRHRSGVVHCVSTVRTPAVAELRSVARLSEEDAAWLADGFWSPIAAVPPPRLAALVETAVERAVAMAAAAGRPGSAPEYGFLSWPDIPGTKGTPTP</sequence>
<evidence type="ECO:0000313" key="1">
    <source>
        <dbReference type="EMBL" id="QES46938.1"/>
    </source>
</evidence>
<protein>
    <submittedName>
        <fullName evidence="1">Uncharacterized protein</fullName>
    </submittedName>
</protein>
<dbReference type="EMBL" id="CP029190">
    <property type="protein sequence ID" value="QES46938.1"/>
    <property type="molecule type" value="Genomic_DNA"/>
</dbReference>
<dbReference type="OrthoDB" id="4524486at2"/>
<accession>A0A5P2CYT7</accession>
<dbReference type="RefSeq" id="WP_150205819.1">
    <property type="nucleotide sequence ID" value="NZ_CP029190.1"/>
</dbReference>
<dbReference type="Proteomes" id="UP000325211">
    <property type="component" value="Chromosome"/>
</dbReference>
<gene>
    <name evidence="1" type="ORF">DEJ50_02810</name>
</gene>
<proteinExistence type="predicted"/>
<reference evidence="1 2" key="1">
    <citation type="submission" date="2018-05" db="EMBL/GenBank/DDBJ databases">
        <title>Streptomyces venezuelae.</title>
        <authorList>
            <person name="Kim W."/>
            <person name="Lee N."/>
            <person name="Cho B.-K."/>
        </authorList>
    </citation>
    <scope>NUCLEOTIDE SEQUENCE [LARGE SCALE GENOMIC DNA]</scope>
    <source>
        <strain evidence="1 2">ATCC 21782</strain>
    </source>
</reference>
<evidence type="ECO:0000313" key="2">
    <source>
        <dbReference type="Proteomes" id="UP000325211"/>
    </source>
</evidence>
<organism evidence="1 2">
    <name type="scientific">Streptomyces venezuelae</name>
    <dbReference type="NCBI Taxonomy" id="54571"/>
    <lineage>
        <taxon>Bacteria</taxon>
        <taxon>Bacillati</taxon>
        <taxon>Actinomycetota</taxon>
        <taxon>Actinomycetes</taxon>
        <taxon>Kitasatosporales</taxon>
        <taxon>Streptomycetaceae</taxon>
        <taxon>Streptomyces</taxon>
    </lineage>
</organism>
<name>A0A5P2CYT7_STRVZ</name>